<dbReference type="HOGENOM" id="CLU_009301_3_1_1"/>
<feature type="domain" description="SRP54-type proteins GTP-binding" evidence="6">
    <location>
        <begin position="359"/>
        <end position="372"/>
    </location>
</feature>
<proteinExistence type="inferred from homology"/>
<evidence type="ECO:0000313" key="8">
    <source>
        <dbReference type="Proteomes" id="UP000011185"/>
    </source>
</evidence>
<dbReference type="SUPFAM" id="SSF52540">
    <property type="entry name" value="P-loop containing nucleoside triphosphate hydrolases"/>
    <property type="match status" value="1"/>
</dbReference>
<keyword evidence="4" id="KW-0472">Membrane</keyword>
<reference evidence="7 8" key="1">
    <citation type="journal article" date="2012" name="PLoS Pathog.">
        <title>The genome of the obligate intracellular parasite Trachipleistophora hominis: new insights into microsporidian genome dynamics and reductive evolution.</title>
        <authorList>
            <person name="Heinz E."/>
            <person name="Williams T.A."/>
            <person name="Nakjang S."/>
            <person name="Noel C.J."/>
            <person name="Swan D.C."/>
            <person name="Goldberg A.V."/>
            <person name="Harris S.R."/>
            <person name="Weinmaier T."/>
            <person name="Markert S."/>
            <person name="Becher D."/>
            <person name="Bernhardt J."/>
            <person name="Dagan T."/>
            <person name="Hacker C."/>
            <person name="Lucocq J.M."/>
            <person name="Schweder T."/>
            <person name="Rattei T."/>
            <person name="Hall N."/>
            <person name="Hirt R.P."/>
            <person name="Embley T.M."/>
        </authorList>
    </citation>
    <scope>NUCLEOTIDE SEQUENCE [LARGE SCALE GENOMIC DNA]</scope>
</reference>
<sequence length="387" mass="43621">MLLYSTIFDLHGNVHHQSGTKPSYINNIIDTVVRKNIKHGELTVQGRNVAYRTVGKKVIMCVGDDADEQIERMAAEYLEDGAVREHGVYDRRAAVTKQEKRRRWGGTEKELDYSSTSRTVSYVPDTKSAFNLFNIKRRVFKTFDREALLAHLLNKNVAPEVAGDVLMYAESIDDVRDAMRSIIKTKRLGQDACAPYRVALVGTNGVGKTTTLSKLCYHFAVRDKGVYVAACDTFRAGAIEQLQTYVNRLKINHRVEIHQQGYNKEEWKVARSALQYGKAYDVILVDTAGRVNKKPLIDSLRKLTNLGFDDVVYVSEALKGYEKDVLAFDMVTAIIVTKIDTVDDRIGSILNLCYFSKKPVVFLGHGQSNVDLEEVDVEKVIETLLSE</sequence>
<keyword evidence="7" id="KW-0675">Receptor</keyword>
<organism evidence="7 8">
    <name type="scientific">Trachipleistophora hominis</name>
    <name type="common">Microsporidian parasite</name>
    <dbReference type="NCBI Taxonomy" id="72359"/>
    <lineage>
        <taxon>Eukaryota</taxon>
        <taxon>Fungi</taxon>
        <taxon>Fungi incertae sedis</taxon>
        <taxon>Microsporidia</taxon>
        <taxon>Pleistophoridae</taxon>
        <taxon>Trachipleistophora</taxon>
    </lineage>
</organism>
<keyword evidence="8" id="KW-1185">Reference proteome</keyword>
<name>L7JTH5_TRAHO</name>
<keyword evidence="3" id="KW-0342">GTP-binding</keyword>
<evidence type="ECO:0000256" key="4">
    <source>
        <dbReference type="ARBA" id="ARBA00023136"/>
    </source>
</evidence>
<dbReference type="EMBL" id="JH994079">
    <property type="protein sequence ID" value="ELQ74062.1"/>
    <property type="molecule type" value="Genomic_DNA"/>
</dbReference>
<comment type="similarity">
    <text evidence="1">Belongs to the GTP-binding SRP family.</text>
</comment>
<evidence type="ECO:0000256" key="1">
    <source>
        <dbReference type="ARBA" id="ARBA00008531"/>
    </source>
</evidence>
<dbReference type="VEuPathDB" id="MicrosporidiaDB:THOM_3014"/>
<evidence type="ECO:0000256" key="2">
    <source>
        <dbReference type="ARBA" id="ARBA00022741"/>
    </source>
</evidence>
<dbReference type="OMA" id="SKLCYHF"/>
<dbReference type="STRING" id="72359.L7JTH5"/>
<dbReference type="SMART" id="SM00962">
    <property type="entry name" value="SRP54"/>
    <property type="match status" value="1"/>
</dbReference>
<comment type="subcellular location">
    <subcellularLocation>
        <location evidence="5">Endomembrane system</location>
        <topology evidence="5">Peripheral membrane protein</topology>
        <orientation evidence="5">Cytoplasmic side</orientation>
    </subcellularLocation>
</comment>
<dbReference type="GO" id="GO:0003924">
    <property type="term" value="F:GTPase activity"/>
    <property type="evidence" value="ECO:0007669"/>
    <property type="project" value="TreeGrafter"/>
</dbReference>
<dbReference type="Pfam" id="PF00448">
    <property type="entry name" value="SRP54"/>
    <property type="match status" value="1"/>
</dbReference>
<dbReference type="Proteomes" id="UP000011185">
    <property type="component" value="Unassembled WGS sequence"/>
</dbReference>
<dbReference type="InterPro" id="IPR027417">
    <property type="entry name" value="P-loop_NTPase"/>
</dbReference>
<dbReference type="Gene3D" id="3.40.50.300">
    <property type="entry name" value="P-loop containing nucleotide triphosphate hydrolases"/>
    <property type="match status" value="1"/>
</dbReference>
<evidence type="ECO:0000313" key="7">
    <source>
        <dbReference type="EMBL" id="ELQ74062.1"/>
    </source>
</evidence>
<dbReference type="InParanoid" id="L7JTH5"/>
<evidence type="ECO:0000256" key="3">
    <source>
        <dbReference type="ARBA" id="ARBA00023134"/>
    </source>
</evidence>
<dbReference type="PROSITE" id="PS00300">
    <property type="entry name" value="SRP54"/>
    <property type="match status" value="1"/>
</dbReference>
<dbReference type="GO" id="GO:0005789">
    <property type="term" value="C:endoplasmic reticulum membrane"/>
    <property type="evidence" value="ECO:0007669"/>
    <property type="project" value="TreeGrafter"/>
</dbReference>
<dbReference type="InterPro" id="IPR000897">
    <property type="entry name" value="SRP54_GTPase_dom"/>
</dbReference>
<dbReference type="AlphaFoldDB" id="L7JTH5"/>
<dbReference type="OrthoDB" id="1727884at2759"/>
<protein>
    <submittedName>
        <fullName evidence="7">Signal recognition particle receptor, alpha subunit</fullName>
    </submittedName>
</protein>
<dbReference type="GO" id="GO:0005047">
    <property type="term" value="F:signal recognition particle binding"/>
    <property type="evidence" value="ECO:0007669"/>
    <property type="project" value="TreeGrafter"/>
</dbReference>
<dbReference type="GO" id="GO:0005525">
    <property type="term" value="F:GTP binding"/>
    <property type="evidence" value="ECO:0007669"/>
    <property type="project" value="UniProtKB-KW"/>
</dbReference>
<gene>
    <name evidence="7" type="ORF">THOM_3014</name>
</gene>
<evidence type="ECO:0000256" key="5">
    <source>
        <dbReference type="ARBA" id="ARBA00029433"/>
    </source>
</evidence>
<dbReference type="PANTHER" id="PTHR43134:SF1">
    <property type="entry name" value="SIGNAL RECOGNITION PARTICLE RECEPTOR SUBUNIT ALPHA"/>
    <property type="match status" value="1"/>
</dbReference>
<dbReference type="FunCoup" id="L7JTH5">
    <property type="interactions" value="100"/>
</dbReference>
<evidence type="ECO:0000259" key="6">
    <source>
        <dbReference type="PROSITE" id="PS00300"/>
    </source>
</evidence>
<keyword evidence="2" id="KW-0547">Nucleotide-binding</keyword>
<dbReference type="GO" id="GO:0006614">
    <property type="term" value="P:SRP-dependent cotranslational protein targeting to membrane"/>
    <property type="evidence" value="ECO:0007669"/>
    <property type="project" value="InterPro"/>
</dbReference>
<accession>L7JTH5</accession>
<dbReference type="InterPro" id="IPR003593">
    <property type="entry name" value="AAA+_ATPase"/>
</dbReference>
<dbReference type="SMART" id="SM00382">
    <property type="entry name" value="AAA"/>
    <property type="match status" value="1"/>
</dbReference>
<dbReference type="PANTHER" id="PTHR43134">
    <property type="entry name" value="SIGNAL RECOGNITION PARTICLE RECEPTOR SUBUNIT ALPHA"/>
    <property type="match status" value="1"/>
</dbReference>